<proteinExistence type="inferred from homology"/>
<dbReference type="GO" id="GO:0005524">
    <property type="term" value="F:ATP binding"/>
    <property type="evidence" value="ECO:0007669"/>
    <property type="project" value="UniProtKB-UniRule"/>
</dbReference>
<name>A0A1D8K858_9GAMM</name>
<evidence type="ECO:0000313" key="11">
    <source>
        <dbReference type="Proteomes" id="UP000095342"/>
    </source>
</evidence>
<evidence type="ECO:0000256" key="1">
    <source>
        <dbReference type="ARBA" id="ARBA00010688"/>
    </source>
</evidence>
<reference evidence="10 11" key="1">
    <citation type="submission" date="2016-09" db="EMBL/GenBank/DDBJ databases">
        <title>Acidihalobacter prosperus V6 (DSM14174).</title>
        <authorList>
            <person name="Khaleque H.N."/>
            <person name="Ramsay J.P."/>
            <person name="Murphy R.J.T."/>
            <person name="Kaksonen A.H."/>
            <person name="Boxall N.J."/>
            <person name="Watkin E.L.J."/>
        </authorList>
    </citation>
    <scope>NUCLEOTIDE SEQUENCE [LARGE SCALE GENOMIC DNA]</scope>
    <source>
        <strain evidence="10 11">V6</strain>
    </source>
</reference>
<dbReference type="GO" id="GO:0016052">
    <property type="term" value="P:carbohydrate catabolic process"/>
    <property type="evidence" value="ECO:0007669"/>
    <property type="project" value="UniProtKB-ARBA"/>
</dbReference>
<dbReference type="NCBIfam" id="TIGR03168">
    <property type="entry name" value="1-PFK"/>
    <property type="match status" value="1"/>
</dbReference>
<evidence type="ECO:0000256" key="6">
    <source>
        <dbReference type="ARBA" id="ARBA00047745"/>
    </source>
</evidence>
<dbReference type="CDD" id="cd01164">
    <property type="entry name" value="FruK_PfkB_like"/>
    <property type="match status" value="1"/>
</dbReference>
<dbReference type="InterPro" id="IPR022463">
    <property type="entry name" value="1-PFruKinase"/>
</dbReference>
<dbReference type="InterPro" id="IPR017583">
    <property type="entry name" value="Tagatose/fructose_Pkinase"/>
</dbReference>
<dbReference type="Proteomes" id="UP000095342">
    <property type="component" value="Chromosome"/>
</dbReference>
<evidence type="ECO:0000256" key="3">
    <source>
        <dbReference type="ARBA" id="ARBA00022741"/>
    </source>
</evidence>
<dbReference type="InterPro" id="IPR011611">
    <property type="entry name" value="PfkB_dom"/>
</dbReference>
<evidence type="ECO:0000259" key="9">
    <source>
        <dbReference type="Pfam" id="PF00294"/>
    </source>
</evidence>
<evidence type="ECO:0000256" key="7">
    <source>
        <dbReference type="PIRNR" id="PIRNR000535"/>
    </source>
</evidence>
<dbReference type="AlphaFoldDB" id="A0A1D8K858"/>
<dbReference type="EMBL" id="CP017448">
    <property type="protein sequence ID" value="AOV17155.1"/>
    <property type="molecule type" value="Genomic_DNA"/>
</dbReference>
<evidence type="ECO:0000256" key="5">
    <source>
        <dbReference type="ARBA" id="ARBA00022840"/>
    </source>
</evidence>
<dbReference type="GO" id="GO:0005829">
    <property type="term" value="C:cytosol"/>
    <property type="evidence" value="ECO:0007669"/>
    <property type="project" value="TreeGrafter"/>
</dbReference>
<dbReference type="InterPro" id="IPR002173">
    <property type="entry name" value="Carboh/pur_kinase_PfkB_CS"/>
</dbReference>
<dbReference type="Gene3D" id="3.40.1190.20">
    <property type="match status" value="1"/>
</dbReference>
<organism evidence="10 11">
    <name type="scientific">Acidihalobacter aeolianus</name>
    <dbReference type="NCBI Taxonomy" id="2792603"/>
    <lineage>
        <taxon>Bacteria</taxon>
        <taxon>Pseudomonadati</taxon>
        <taxon>Pseudomonadota</taxon>
        <taxon>Gammaproteobacteria</taxon>
        <taxon>Chromatiales</taxon>
        <taxon>Ectothiorhodospiraceae</taxon>
        <taxon>Acidihalobacter</taxon>
    </lineage>
</organism>
<dbReference type="SUPFAM" id="SSF53613">
    <property type="entry name" value="Ribokinase-like"/>
    <property type="match status" value="1"/>
</dbReference>
<keyword evidence="3 8" id="KW-0547">Nucleotide-binding</keyword>
<feature type="domain" description="Carbohydrate kinase PfkB" evidence="9">
    <location>
        <begin position="13"/>
        <end position="296"/>
    </location>
</feature>
<dbReference type="GO" id="GO:0044281">
    <property type="term" value="P:small molecule metabolic process"/>
    <property type="evidence" value="ECO:0007669"/>
    <property type="project" value="UniProtKB-ARBA"/>
</dbReference>
<comment type="function">
    <text evidence="8">Catalyzes the ATP-dependent phosphorylation of fructose-l-phosphate to fructose-l,6-bisphosphate.</text>
</comment>
<keyword evidence="4 8" id="KW-0418">Kinase</keyword>
<dbReference type="GO" id="GO:0008662">
    <property type="term" value="F:1-phosphofructokinase activity"/>
    <property type="evidence" value="ECO:0007669"/>
    <property type="project" value="UniProtKB-UniRule"/>
</dbReference>
<comment type="similarity">
    <text evidence="1 7 8">Belongs to the carbohydrate kinase PfkB family.</text>
</comment>
<evidence type="ECO:0000313" key="10">
    <source>
        <dbReference type="EMBL" id="AOV17155.1"/>
    </source>
</evidence>
<dbReference type="FunFam" id="3.40.1190.20:FF:000001">
    <property type="entry name" value="Phosphofructokinase"/>
    <property type="match status" value="1"/>
</dbReference>
<dbReference type="PANTHER" id="PTHR46566">
    <property type="entry name" value="1-PHOSPHOFRUCTOKINASE-RELATED"/>
    <property type="match status" value="1"/>
</dbReference>
<keyword evidence="2 7" id="KW-0808">Transferase</keyword>
<evidence type="ECO:0000256" key="2">
    <source>
        <dbReference type="ARBA" id="ARBA00022679"/>
    </source>
</evidence>
<protein>
    <recommendedName>
        <fullName evidence="7">Phosphofructokinase</fullName>
    </recommendedName>
</protein>
<dbReference type="Pfam" id="PF00294">
    <property type="entry name" value="PfkB"/>
    <property type="match status" value="1"/>
</dbReference>
<keyword evidence="11" id="KW-1185">Reference proteome</keyword>
<dbReference type="PIRSF" id="PIRSF000535">
    <property type="entry name" value="1PFK/6PFK/LacC"/>
    <property type="match status" value="1"/>
</dbReference>
<evidence type="ECO:0000256" key="8">
    <source>
        <dbReference type="RuleBase" id="RU369061"/>
    </source>
</evidence>
<dbReference type="KEGG" id="aaeo:BJI67_08855"/>
<gene>
    <name evidence="10" type="ORF">BJI67_08855</name>
</gene>
<dbReference type="RefSeq" id="WP_070072725.1">
    <property type="nucleotide sequence ID" value="NZ_CP017448.1"/>
</dbReference>
<dbReference type="InterPro" id="IPR029056">
    <property type="entry name" value="Ribokinase-like"/>
</dbReference>
<evidence type="ECO:0000256" key="4">
    <source>
        <dbReference type="ARBA" id="ARBA00022777"/>
    </source>
</evidence>
<sequence length="326" mass="34360">MIEPPGIPIVCLTLNPSVDISYDISNLVVDQKIHAHANRHDPGGNGINVARALKHLRVPAHSVCIVGGEIGDFLQRLIAHELDHPHCIRIEGETRVNVTLLQREPRAQYEVSGTGPQVTELALQAVIDEVLNLAGGGIAVLTGSLPPGVPPDMYASLIRALRAQAARCVLDAQAEALIHGIEERPFLIKPNLYELEQLVGRALPNLDDIVTEARALQARGIEYVCVSLGAEGALLVDAQASYLAKSPPVDVVSTVGAGDSMVAGLVAALSRGEPPAEALRLAVACGSGTASRPGTALFGYQQVQALLAGIDIQRIKHTSPPPENSP</sequence>
<dbReference type="PANTHER" id="PTHR46566:SF2">
    <property type="entry name" value="ATP-DEPENDENT 6-PHOSPHOFRUCTOKINASE ISOZYME 2"/>
    <property type="match status" value="1"/>
</dbReference>
<comment type="catalytic activity">
    <reaction evidence="6 8">
        <text>beta-D-fructose 1-phosphate + ATP = beta-D-fructose 1,6-bisphosphate + ADP + H(+)</text>
        <dbReference type="Rhea" id="RHEA:14213"/>
        <dbReference type="ChEBI" id="CHEBI:15378"/>
        <dbReference type="ChEBI" id="CHEBI:30616"/>
        <dbReference type="ChEBI" id="CHEBI:32966"/>
        <dbReference type="ChEBI" id="CHEBI:138881"/>
        <dbReference type="ChEBI" id="CHEBI:456216"/>
        <dbReference type="EC" id="2.7.1.56"/>
    </reaction>
</comment>
<accession>A0A1D8K858</accession>
<dbReference type="NCBIfam" id="TIGR03828">
    <property type="entry name" value="pfkB"/>
    <property type="match status" value="1"/>
</dbReference>
<keyword evidence="5 8" id="KW-0067">ATP-binding</keyword>
<dbReference type="PROSITE" id="PS00584">
    <property type="entry name" value="PFKB_KINASES_2"/>
    <property type="match status" value="1"/>
</dbReference>